<dbReference type="EMBL" id="RIBS01000005">
    <property type="protein sequence ID" value="RNF83084.1"/>
    <property type="molecule type" value="Genomic_DNA"/>
</dbReference>
<evidence type="ECO:0000259" key="4">
    <source>
        <dbReference type="PROSITE" id="PS51118"/>
    </source>
</evidence>
<protein>
    <submittedName>
        <fullName evidence="5">Transcriptional regulator</fullName>
    </submittedName>
</protein>
<evidence type="ECO:0000256" key="2">
    <source>
        <dbReference type="ARBA" id="ARBA00023125"/>
    </source>
</evidence>
<keyword evidence="2" id="KW-0238">DNA-binding</keyword>
<dbReference type="CDD" id="cd00090">
    <property type="entry name" value="HTH_ARSR"/>
    <property type="match status" value="1"/>
</dbReference>
<gene>
    <name evidence="5" type="ORF">EER27_11225</name>
</gene>
<accession>A0A3M8SV27</accession>
<dbReference type="InterPro" id="IPR036390">
    <property type="entry name" value="WH_DNA-bd_sf"/>
</dbReference>
<evidence type="ECO:0000256" key="3">
    <source>
        <dbReference type="ARBA" id="ARBA00023163"/>
    </source>
</evidence>
<keyword evidence="3" id="KW-0804">Transcription</keyword>
<dbReference type="Gene3D" id="1.10.10.10">
    <property type="entry name" value="Winged helix-like DNA-binding domain superfamily/Winged helix DNA-binding domain"/>
    <property type="match status" value="1"/>
</dbReference>
<keyword evidence="1" id="KW-0805">Transcription regulation</keyword>
<evidence type="ECO:0000313" key="6">
    <source>
        <dbReference type="Proteomes" id="UP000267049"/>
    </source>
</evidence>
<dbReference type="InterPro" id="IPR002577">
    <property type="entry name" value="HTH_HxlR"/>
</dbReference>
<keyword evidence="6" id="KW-1185">Reference proteome</keyword>
<dbReference type="SUPFAM" id="SSF46785">
    <property type="entry name" value="Winged helix' DNA-binding domain"/>
    <property type="match status" value="1"/>
</dbReference>
<reference evidence="5 6" key="1">
    <citation type="submission" date="2018-11" db="EMBL/GenBank/DDBJ databases">
        <title>Lysobacter cryohumiis sp. nov., isolated from soil in the Tianshan Mountains, Xinjiang, China.</title>
        <authorList>
            <person name="Luo Y."/>
            <person name="Sheng H."/>
        </authorList>
    </citation>
    <scope>NUCLEOTIDE SEQUENCE [LARGE SCALE GENOMIC DNA]</scope>
    <source>
        <strain evidence="5 6">ZS60</strain>
    </source>
</reference>
<dbReference type="Pfam" id="PF01638">
    <property type="entry name" value="HxlR"/>
    <property type="match status" value="1"/>
</dbReference>
<dbReference type="InterPro" id="IPR011991">
    <property type="entry name" value="ArsR-like_HTH"/>
</dbReference>
<sequence length="122" mass="13453">MSRRTPAANRPRSESPAYVCPVDITLSVIRGKWKPLILWLLSDGAMRFSELEAAIPQIAHKVLSQQLRQLERNGVIHRTAQPASQTAAYELTTFGQSLGPALTALAEWGKRHQDQLADVVPG</sequence>
<dbReference type="Proteomes" id="UP000267049">
    <property type="component" value="Unassembled WGS sequence"/>
</dbReference>
<dbReference type="PROSITE" id="PS51118">
    <property type="entry name" value="HTH_HXLR"/>
    <property type="match status" value="1"/>
</dbReference>
<feature type="domain" description="HTH hxlR-type" evidence="4">
    <location>
        <begin position="20"/>
        <end position="117"/>
    </location>
</feature>
<dbReference type="GO" id="GO:0006355">
    <property type="term" value="P:regulation of DNA-templated transcription"/>
    <property type="evidence" value="ECO:0007669"/>
    <property type="project" value="UniProtKB-ARBA"/>
</dbReference>
<comment type="caution">
    <text evidence="5">The sequence shown here is derived from an EMBL/GenBank/DDBJ whole genome shotgun (WGS) entry which is preliminary data.</text>
</comment>
<evidence type="ECO:0000313" key="5">
    <source>
        <dbReference type="EMBL" id="RNF83084.1"/>
    </source>
</evidence>
<proteinExistence type="predicted"/>
<dbReference type="OrthoDB" id="9807069at2"/>
<dbReference type="AlphaFoldDB" id="A0A3M8SV27"/>
<evidence type="ECO:0000256" key="1">
    <source>
        <dbReference type="ARBA" id="ARBA00023015"/>
    </source>
</evidence>
<organism evidence="5 6">
    <name type="scientific">Montanilutibacter psychrotolerans</name>
    <dbReference type="NCBI Taxonomy" id="1327343"/>
    <lineage>
        <taxon>Bacteria</taxon>
        <taxon>Pseudomonadati</taxon>
        <taxon>Pseudomonadota</taxon>
        <taxon>Gammaproteobacteria</taxon>
        <taxon>Lysobacterales</taxon>
        <taxon>Lysobacteraceae</taxon>
        <taxon>Montanilutibacter</taxon>
    </lineage>
</organism>
<dbReference type="PANTHER" id="PTHR33204:SF29">
    <property type="entry name" value="TRANSCRIPTIONAL REGULATOR"/>
    <property type="match status" value="1"/>
</dbReference>
<dbReference type="RefSeq" id="WP_123088216.1">
    <property type="nucleotide sequence ID" value="NZ_RIBS01000005.1"/>
</dbReference>
<dbReference type="GO" id="GO:0003677">
    <property type="term" value="F:DNA binding"/>
    <property type="evidence" value="ECO:0007669"/>
    <property type="project" value="UniProtKB-KW"/>
</dbReference>
<dbReference type="InterPro" id="IPR036388">
    <property type="entry name" value="WH-like_DNA-bd_sf"/>
</dbReference>
<dbReference type="PANTHER" id="PTHR33204">
    <property type="entry name" value="TRANSCRIPTIONAL REGULATOR, MARR FAMILY"/>
    <property type="match status" value="1"/>
</dbReference>
<name>A0A3M8SV27_9GAMM</name>